<dbReference type="RefSeq" id="WP_118885367.1">
    <property type="nucleotide sequence ID" value="NZ_CP032100.1"/>
</dbReference>
<comment type="subcellular location">
    <subcellularLocation>
        <location evidence="1">Bacterial flagellum</location>
    </subcellularLocation>
    <subcellularLocation>
        <location evidence="2">Secreted</location>
    </subcellularLocation>
</comment>
<dbReference type="InterPro" id="IPR002371">
    <property type="entry name" value="FlgK"/>
</dbReference>
<keyword evidence="11" id="KW-1185">Reference proteome</keyword>
<dbReference type="AlphaFoldDB" id="A0AAD0SNL7"/>
<keyword evidence="10" id="KW-0282">Flagellum</keyword>
<dbReference type="PANTHER" id="PTHR30033">
    <property type="entry name" value="FLAGELLAR HOOK-ASSOCIATED PROTEIN 1"/>
    <property type="match status" value="1"/>
</dbReference>
<evidence type="ECO:0000256" key="3">
    <source>
        <dbReference type="ARBA" id="ARBA00009677"/>
    </source>
</evidence>
<dbReference type="InterPro" id="IPR053927">
    <property type="entry name" value="FlgK_helical"/>
</dbReference>
<evidence type="ECO:0000256" key="1">
    <source>
        <dbReference type="ARBA" id="ARBA00004365"/>
    </source>
</evidence>
<dbReference type="Proteomes" id="UP000263040">
    <property type="component" value="Chromosome"/>
</dbReference>
<accession>A0AAD0SNL7</accession>
<evidence type="ECO:0000313" key="11">
    <source>
        <dbReference type="Proteomes" id="UP000263040"/>
    </source>
</evidence>
<sequence length="626" mass="69991">MLSTLSVSQTGLNAAKIAVENVSNNIANENTAGYKKRVIQLSELEQMDAQFAGRGVSVDGTFRITSQYMYDKLVSENSKLNYYDKLSSMLGSVESTFKETLDSGLTADLNRYYQSVENLRSNPSSQIYKTALQNQGKILVESLQNLYTSVEQQQVGEKKELYKNVENVNSILKEIGQLNEKIQKYGQSNDLLDKRDQLELELSGYVDINVNRDTDYYELKIGGETAISSNTNVRTIEVKEEDTLQKDKYTLIDSSVIPNVVHDALKYNEDFTPKAIDANDVVTYKLNNEFEVSVTMGELISMDWDGDGTVTTEAVTTSNLTRALVHKINSSSDMKNSITAYNGDYSIDANGNKVTKNFQDNFLRIESKDAGIGNQFDGRISIEKRDNTNPAIVDSRESIYRNESQSTDPESRVYISIYDKEISVKNGIIKAQTENLSSDSPNNKFQGYLDRLDAFAQTLGDISDKYIKTGTDKYIYGEAASDESLGVINSLGLFSGSGVKTLKFNDSLVNELTQDKLDYLATIQWKSDLSYDGKGQNVVTTKKASLSEFFRDLRVTVSADKESVNFLKETQSGVKMSIQSSYDQLTKVDKDEEMLDLMKFQAAYTANAKIITAIDEMLQTLLGLKR</sequence>
<dbReference type="SUPFAM" id="SSF64518">
    <property type="entry name" value="Phase 1 flagellin"/>
    <property type="match status" value="1"/>
</dbReference>
<dbReference type="Pfam" id="PF00460">
    <property type="entry name" value="Flg_bb_rod"/>
    <property type="match status" value="1"/>
</dbReference>
<dbReference type="GO" id="GO:0009424">
    <property type="term" value="C:bacterial-type flagellum hook"/>
    <property type="evidence" value="ECO:0007669"/>
    <property type="project" value="InterPro"/>
</dbReference>
<evidence type="ECO:0000256" key="6">
    <source>
        <dbReference type="ARBA" id="ARBA00023143"/>
    </source>
</evidence>
<proteinExistence type="inferred from homology"/>
<keyword evidence="5" id="KW-0964">Secreted</keyword>
<evidence type="ECO:0000259" key="7">
    <source>
        <dbReference type="Pfam" id="PF00460"/>
    </source>
</evidence>
<evidence type="ECO:0000256" key="5">
    <source>
        <dbReference type="ARBA" id="ARBA00022525"/>
    </source>
</evidence>
<comment type="similarity">
    <text evidence="3">Belongs to the flagella basal body rod proteins family.</text>
</comment>
<keyword evidence="6" id="KW-0975">Bacterial flagellum</keyword>
<dbReference type="EMBL" id="CP032100">
    <property type="protein sequence ID" value="AXX88793.1"/>
    <property type="molecule type" value="Genomic_DNA"/>
</dbReference>
<dbReference type="PANTHER" id="PTHR30033:SF2">
    <property type="entry name" value="FLAGELLAR HOOK PROTEIN"/>
    <property type="match status" value="1"/>
</dbReference>
<evidence type="ECO:0000256" key="2">
    <source>
        <dbReference type="ARBA" id="ARBA00004613"/>
    </source>
</evidence>
<name>A0AAD0SNL7_9BACT</name>
<dbReference type="GO" id="GO:0005576">
    <property type="term" value="C:extracellular region"/>
    <property type="evidence" value="ECO:0007669"/>
    <property type="project" value="UniProtKB-SubCell"/>
</dbReference>
<reference evidence="10 11" key="1">
    <citation type="submission" date="2018-08" db="EMBL/GenBank/DDBJ databases">
        <title>Complete genome of the Arcobacter suis type strain LMG 26152.</title>
        <authorList>
            <person name="Miller W.G."/>
            <person name="Yee E."/>
            <person name="Bono J.L."/>
        </authorList>
    </citation>
    <scope>NUCLEOTIDE SEQUENCE [LARGE SCALE GENOMIC DNA]</scope>
    <source>
        <strain evidence="10 11">CECT 7833</strain>
    </source>
</reference>
<dbReference type="InterPro" id="IPR010930">
    <property type="entry name" value="Flg_bb/hook_C_dom"/>
</dbReference>
<dbReference type="Pfam" id="PF06429">
    <property type="entry name" value="Flg_bbr_C"/>
    <property type="match status" value="1"/>
</dbReference>
<organism evidence="10 11">
    <name type="scientific">Arcobacter suis CECT 7833</name>
    <dbReference type="NCBI Taxonomy" id="663365"/>
    <lineage>
        <taxon>Bacteria</taxon>
        <taxon>Pseudomonadati</taxon>
        <taxon>Campylobacterota</taxon>
        <taxon>Epsilonproteobacteria</taxon>
        <taxon>Campylobacterales</taxon>
        <taxon>Arcobacteraceae</taxon>
        <taxon>Arcobacter</taxon>
    </lineage>
</organism>
<dbReference type="InterPro" id="IPR001444">
    <property type="entry name" value="Flag_bb_rod_N"/>
</dbReference>
<evidence type="ECO:0000259" key="8">
    <source>
        <dbReference type="Pfam" id="PF06429"/>
    </source>
</evidence>
<keyword evidence="10" id="KW-0966">Cell projection</keyword>
<feature type="domain" description="Flagellar basal body rod protein N-terminal" evidence="7">
    <location>
        <begin position="6"/>
        <end position="35"/>
    </location>
</feature>
<dbReference type="GO" id="GO:0044780">
    <property type="term" value="P:bacterial-type flagellum assembly"/>
    <property type="evidence" value="ECO:0007669"/>
    <property type="project" value="InterPro"/>
</dbReference>
<dbReference type="Pfam" id="PF22638">
    <property type="entry name" value="FlgK_D1"/>
    <property type="match status" value="1"/>
</dbReference>
<dbReference type="PRINTS" id="PR01005">
    <property type="entry name" value="FLGHOOKAP1"/>
</dbReference>
<feature type="domain" description="Flagellar hook-associated protein FlgK helical" evidence="9">
    <location>
        <begin position="91"/>
        <end position="248"/>
    </location>
</feature>
<evidence type="ECO:0000259" key="9">
    <source>
        <dbReference type="Pfam" id="PF22638"/>
    </source>
</evidence>
<dbReference type="KEGG" id="asui:ASUIS_0285"/>
<protein>
    <recommendedName>
        <fullName evidence="4">Flagellar hook-associated protein 1</fullName>
    </recommendedName>
</protein>
<evidence type="ECO:0000313" key="10">
    <source>
        <dbReference type="EMBL" id="AXX88793.1"/>
    </source>
</evidence>
<evidence type="ECO:0000256" key="4">
    <source>
        <dbReference type="ARBA" id="ARBA00016244"/>
    </source>
</evidence>
<feature type="domain" description="Flagellar basal-body/hook protein C-terminal" evidence="8">
    <location>
        <begin position="587"/>
        <end position="624"/>
    </location>
</feature>
<gene>
    <name evidence="10" type="primary">flgK</name>
    <name evidence="10" type="ORF">ASUIS_0285</name>
</gene>
<keyword evidence="10" id="KW-0969">Cilium</keyword>
<dbReference type="GO" id="GO:0005198">
    <property type="term" value="F:structural molecule activity"/>
    <property type="evidence" value="ECO:0007669"/>
    <property type="project" value="InterPro"/>
</dbReference>